<dbReference type="EMBL" id="LABX01000432">
    <property type="protein sequence ID" value="KMO24887.1"/>
    <property type="molecule type" value="Genomic_DNA"/>
</dbReference>
<organism evidence="2 3">
    <name type="scientific">Methylobacterium aquaticum</name>
    <dbReference type="NCBI Taxonomy" id="270351"/>
    <lineage>
        <taxon>Bacteria</taxon>
        <taxon>Pseudomonadati</taxon>
        <taxon>Pseudomonadota</taxon>
        <taxon>Alphaproteobacteria</taxon>
        <taxon>Hyphomicrobiales</taxon>
        <taxon>Methylobacteriaceae</taxon>
        <taxon>Methylobacterium</taxon>
    </lineage>
</organism>
<evidence type="ECO:0000313" key="3">
    <source>
        <dbReference type="Proteomes" id="UP000035929"/>
    </source>
</evidence>
<accession>A0A0J6RUH2</accession>
<evidence type="ECO:0000313" key="2">
    <source>
        <dbReference type="EMBL" id="KMO24887.1"/>
    </source>
</evidence>
<dbReference type="Proteomes" id="UP000035929">
    <property type="component" value="Unassembled WGS sequence"/>
</dbReference>
<evidence type="ECO:0000256" key="1">
    <source>
        <dbReference type="SAM" id="MobiDB-lite"/>
    </source>
</evidence>
<name>A0A0J6RUH2_9HYPH</name>
<protein>
    <submittedName>
        <fullName evidence="2">Uncharacterized protein</fullName>
    </submittedName>
</protein>
<comment type="caution">
    <text evidence="2">The sequence shown here is derived from an EMBL/GenBank/DDBJ whole genome shotgun (WGS) entry which is preliminary data.</text>
</comment>
<dbReference type="AlphaFoldDB" id="A0A0J6RUH2"/>
<gene>
    <name evidence="2" type="ORF">VP06_33120</name>
</gene>
<reference evidence="2 3" key="1">
    <citation type="submission" date="2015-03" db="EMBL/GenBank/DDBJ databases">
        <title>Genome sequencing of Methylobacterium aquaticum DSM16371 type strain.</title>
        <authorList>
            <person name="Chaudhry V."/>
            <person name="Patil P.B."/>
        </authorList>
    </citation>
    <scope>NUCLEOTIDE SEQUENCE [LARGE SCALE GENOMIC DNA]</scope>
    <source>
        <strain evidence="2 3">DSM 16371</strain>
    </source>
</reference>
<feature type="region of interest" description="Disordered" evidence="1">
    <location>
        <begin position="62"/>
        <end position="95"/>
    </location>
</feature>
<sequence>MGAQGPAEPAPGEGIEFPWCLAGRLAWLLRSIWPFPGPAAGSRLRSCRSVDLGLVFAHRRPASRLPEPGGRARQDAGRSRGAPIESRLALRSAPQ</sequence>
<proteinExistence type="predicted"/>